<name>A0A2U2EI86_9FIRM</name>
<evidence type="ECO:0000313" key="2">
    <source>
        <dbReference type="EMBL" id="PWE84230.1"/>
    </source>
</evidence>
<comment type="caution">
    <text evidence="2">The sequence shown here is derived from an EMBL/GenBank/DDBJ whole genome shotgun (WGS) entry which is preliminary data.</text>
</comment>
<dbReference type="Proteomes" id="UP000324325">
    <property type="component" value="Unassembled WGS sequence"/>
</dbReference>
<gene>
    <name evidence="3" type="ORF">DW028_07490</name>
    <name evidence="4" type="ORF">FYL37_13325</name>
    <name evidence="2" type="ORF">LD38_04670</name>
</gene>
<keyword evidence="1" id="KW-1133">Transmembrane helix</keyword>
<dbReference type="Proteomes" id="UP000245905">
    <property type="component" value="Unassembled WGS sequence"/>
</dbReference>
<dbReference type="AlphaFoldDB" id="A0A2U2EI86"/>
<reference evidence="3 6" key="2">
    <citation type="submission" date="2018-08" db="EMBL/GenBank/DDBJ databases">
        <title>A genome reference for cultivated species of the human gut microbiota.</title>
        <authorList>
            <person name="Zou Y."/>
            <person name="Xue W."/>
            <person name="Luo G."/>
        </authorList>
    </citation>
    <scope>NUCLEOTIDE SEQUENCE [LARGE SCALE GENOMIC DNA]</scope>
    <source>
        <strain evidence="3 6">AF38-24</strain>
    </source>
</reference>
<sequence>MKSEKIAASICWLTAALLFAVDQINLHLTYLSLATLGYSTDIGYIDSVPMVVLAVVFVLAGIGFLVSEKFKKH</sequence>
<keyword evidence="1" id="KW-0472">Membrane</keyword>
<dbReference type="Proteomes" id="UP000283297">
    <property type="component" value="Unassembled WGS sequence"/>
</dbReference>
<accession>A0A2U2EI86</accession>
<dbReference type="EMBL" id="VSTG01000022">
    <property type="protein sequence ID" value="TYL56278.1"/>
    <property type="molecule type" value="Genomic_DNA"/>
</dbReference>
<evidence type="ECO:0000313" key="4">
    <source>
        <dbReference type="EMBL" id="TYL56278.1"/>
    </source>
</evidence>
<evidence type="ECO:0000313" key="6">
    <source>
        <dbReference type="Proteomes" id="UP000283297"/>
    </source>
</evidence>
<proteinExistence type="predicted"/>
<keyword evidence="1" id="KW-0812">Transmembrane</keyword>
<reference evidence="4 7" key="3">
    <citation type="submission" date="2019-08" db="EMBL/GenBank/DDBJ databases">
        <authorList>
            <person name="Duncan S."/>
            <person name="Walker A."/>
        </authorList>
    </citation>
    <scope>NUCLEOTIDE SEQUENCE [LARGE SCALE GENOMIC DNA]</scope>
    <source>
        <strain evidence="4 7">L2-21</strain>
    </source>
</reference>
<reference evidence="2 5" key="1">
    <citation type="submission" date="2014-09" db="EMBL/GenBank/DDBJ databases">
        <title>Butyrate-producing bacteria isolated from human gut.</title>
        <authorList>
            <person name="Zhang Q."/>
            <person name="Zhao L."/>
        </authorList>
    </citation>
    <scope>NUCLEOTIDE SEQUENCE [LARGE SCALE GENOMIC DNA]</scope>
    <source>
        <strain evidence="2 5">R22</strain>
    </source>
</reference>
<dbReference type="RefSeq" id="WP_022292746.1">
    <property type="nucleotide sequence ID" value="NZ_CP100127.1"/>
</dbReference>
<reference evidence="4 7" key="4">
    <citation type="submission" date="2019-09" db="EMBL/GenBank/DDBJ databases">
        <title>Strain-level analysis of Eubacterium rectale using genomes from metagenomes.</title>
        <authorList>
            <person name="Karcher N."/>
            <person name="Segata N."/>
        </authorList>
    </citation>
    <scope>NUCLEOTIDE SEQUENCE [LARGE SCALE GENOMIC DNA]</scope>
    <source>
        <strain evidence="4 7">L2-21</strain>
    </source>
</reference>
<evidence type="ECO:0000313" key="5">
    <source>
        <dbReference type="Proteomes" id="UP000245905"/>
    </source>
</evidence>
<organism evidence="2 5">
    <name type="scientific">Agathobacter rectalis</name>
    <dbReference type="NCBI Taxonomy" id="39491"/>
    <lineage>
        <taxon>Bacteria</taxon>
        <taxon>Bacillati</taxon>
        <taxon>Bacillota</taxon>
        <taxon>Clostridia</taxon>
        <taxon>Lachnospirales</taxon>
        <taxon>Lachnospiraceae</taxon>
        <taxon>Agathobacter</taxon>
    </lineage>
</organism>
<dbReference type="EMBL" id="JRFS01000009">
    <property type="protein sequence ID" value="PWE84230.1"/>
    <property type="molecule type" value="Genomic_DNA"/>
</dbReference>
<feature type="transmembrane region" description="Helical" evidence="1">
    <location>
        <begin position="44"/>
        <end position="66"/>
    </location>
</feature>
<dbReference type="EMBL" id="QRON01000003">
    <property type="protein sequence ID" value="RHL29216.1"/>
    <property type="molecule type" value="Genomic_DNA"/>
</dbReference>
<evidence type="ECO:0000313" key="7">
    <source>
        <dbReference type="Proteomes" id="UP000324325"/>
    </source>
</evidence>
<evidence type="ECO:0000256" key="1">
    <source>
        <dbReference type="SAM" id="Phobius"/>
    </source>
</evidence>
<protein>
    <submittedName>
        <fullName evidence="2">Uncharacterized protein</fullName>
    </submittedName>
</protein>
<evidence type="ECO:0000313" key="3">
    <source>
        <dbReference type="EMBL" id="RHL29216.1"/>
    </source>
</evidence>